<name>A0ABN8IYD8_9NEOP</name>
<feature type="non-terminal residue" evidence="1">
    <location>
        <position position="1"/>
    </location>
</feature>
<keyword evidence="2" id="KW-1185">Reference proteome</keyword>
<reference evidence="1" key="1">
    <citation type="submission" date="2022-03" db="EMBL/GenBank/DDBJ databases">
        <authorList>
            <person name="Martin H S."/>
        </authorList>
    </citation>
    <scope>NUCLEOTIDE SEQUENCE</scope>
</reference>
<evidence type="ECO:0008006" key="3">
    <source>
        <dbReference type="Google" id="ProtNLM"/>
    </source>
</evidence>
<dbReference type="Proteomes" id="UP000837857">
    <property type="component" value="Chromosome 6"/>
</dbReference>
<dbReference type="PANTHER" id="PTHR31551:SF1">
    <property type="entry name" value="COILED-COIL DOMAIN-CONTAINING PROTEIN 12"/>
    <property type="match status" value="1"/>
</dbReference>
<evidence type="ECO:0000313" key="2">
    <source>
        <dbReference type="Proteomes" id="UP000837857"/>
    </source>
</evidence>
<evidence type="ECO:0000313" key="1">
    <source>
        <dbReference type="EMBL" id="CAH2071170.1"/>
    </source>
</evidence>
<accession>A0ABN8IYD8</accession>
<dbReference type="EMBL" id="OW152818">
    <property type="protein sequence ID" value="CAH2071170.1"/>
    <property type="molecule type" value="Genomic_DNA"/>
</dbReference>
<proteinExistence type="predicted"/>
<dbReference type="PANTHER" id="PTHR31551">
    <property type="entry name" value="PRE-MRNA-SPLICING FACTOR CWF18"/>
    <property type="match status" value="1"/>
</dbReference>
<protein>
    <recommendedName>
        <fullName evidence="3">Coiled-coil domain-containing protein 12</fullName>
    </recommendedName>
</protein>
<organism evidence="1 2">
    <name type="scientific">Iphiclides podalirius</name>
    <name type="common">scarce swallowtail</name>
    <dbReference type="NCBI Taxonomy" id="110791"/>
    <lineage>
        <taxon>Eukaryota</taxon>
        <taxon>Metazoa</taxon>
        <taxon>Ecdysozoa</taxon>
        <taxon>Arthropoda</taxon>
        <taxon>Hexapoda</taxon>
        <taxon>Insecta</taxon>
        <taxon>Pterygota</taxon>
        <taxon>Neoptera</taxon>
        <taxon>Endopterygota</taxon>
        <taxon>Lepidoptera</taxon>
        <taxon>Glossata</taxon>
        <taxon>Ditrysia</taxon>
        <taxon>Papilionoidea</taxon>
        <taxon>Papilionidae</taxon>
        <taxon>Papilioninae</taxon>
        <taxon>Iphiclides</taxon>
    </lineage>
</organism>
<sequence>MGRRVRTAAGCEPFRTTQCCLVFRCERRCAGGSILTSDSAANCAPVYPVSDTMRPVPFLILVAIFSVSIAQDPTENGNIDNSLEPKPSVRLDPYIRKALLKALTDLEENDNGTNSETTDVDPTVETEYLRTEDTTLSNEPKSEAVVLPKPKFRSYRPQDETLQEAKLEDAEPAVVDNEVKDLLEAGKEKVVLQDLDISSLAPRKPDWDLKRDVAKKLEKLERRTQKAIAELIWERLKQGSDDNLGAMVTMTNKLPDDD</sequence>
<dbReference type="InterPro" id="IPR013169">
    <property type="entry name" value="mRNA_splic_Cwf18-like"/>
</dbReference>
<dbReference type="Pfam" id="PF08315">
    <property type="entry name" value="cwf18"/>
    <property type="match status" value="1"/>
</dbReference>
<gene>
    <name evidence="1" type="ORF">IPOD504_LOCUS15014</name>
</gene>